<dbReference type="InterPro" id="IPR002641">
    <property type="entry name" value="PNPLA_dom"/>
</dbReference>
<dbReference type="Gene3D" id="3.40.1090.10">
    <property type="entry name" value="Cytosolic phospholipase A2 catalytic domain"/>
    <property type="match status" value="1"/>
</dbReference>
<feature type="region of interest" description="Disordered" evidence="6">
    <location>
        <begin position="1"/>
        <end position="32"/>
    </location>
</feature>
<dbReference type="GO" id="GO:0052689">
    <property type="term" value="F:carboxylic ester hydrolase activity"/>
    <property type="evidence" value="ECO:0007669"/>
    <property type="project" value="UniProtKB-ARBA"/>
</dbReference>
<dbReference type="InterPro" id="IPR016035">
    <property type="entry name" value="Acyl_Trfase/lysoPLipase"/>
</dbReference>
<evidence type="ECO:0000256" key="1">
    <source>
        <dbReference type="ARBA" id="ARBA00022801"/>
    </source>
</evidence>
<dbReference type="EMBL" id="HBHM01000692">
    <property type="protein sequence ID" value="CAD9721258.1"/>
    <property type="molecule type" value="Transcribed_RNA"/>
</dbReference>
<evidence type="ECO:0000256" key="2">
    <source>
        <dbReference type="ARBA" id="ARBA00022963"/>
    </source>
</evidence>
<evidence type="ECO:0000256" key="4">
    <source>
        <dbReference type="PROSITE-ProRule" id="PRU01161"/>
    </source>
</evidence>
<dbReference type="EC" id="3.1.1.-" evidence="5"/>
<evidence type="ECO:0000256" key="3">
    <source>
        <dbReference type="ARBA" id="ARBA00023098"/>
    </source>
</evidence>
<feature type="short sequence motif" description="GXGXXG" evidence="4">
    <location>
        <begin position="156"/>
        <end position="161"/>
    </location>
</feature>
<comment type="function">
    <text evidence="5">Lipolytic acyl hydrolase (LAH).</text>
</comment>
<feature type="short sequence motif" description="GXSXG" evidence="4">
    <location>
        <begin position="185"/>
        <end position="189"/>
    </location>
</feature>
<feature type="region of interest" description="Disordered" evidence="6">
    <location>
        <begin position="49"/>
        <end position="106"/>
    </location>
</feature>
<dbReference type="InterPro" id="IPR050301">
    <property type="entry name" value="NTE"/>
</dbReference>
<comment type="domain">
    <text evidence="5">The nitrogen atoms of the two glycine residues in the GGXR motif define the oxyanion hole, and stabilize the oxyanion that forms during the nucleophilic attack by the catalytic serine during substrate cleavage.</text>
</comment>
<keyword evidence="1 4" id="KW-0378">Hydrolase</keyword>
<dbReference type="SUPFAM" id="SSF52151">
    <property type="entry name" value="FabD/lysophospholipase-like"/>
    <property type="match status" value="1"/>
</dbReference>
<feature type="active site" description="Proton acceptor" evidence="4">
    <location>
        <position position="316"/>
    </location>
</feature>
<name>A0A7S2T7J1_9CHLO</name>
<dbReference type="PANTHER" id="PTHR14226:SF64">
    <property type="entry name" value="PNPLA DOMAIN-CONTAINING PROTEIN"/>
    <property type="match status" value="1"/>
</dbReference>
<keyword evidence="2 4" id="KW-0442">Lipid degradation</keyword>
<feature type="active site" description="Nucleophile" evidence="4">
    <location>
        <position position="187"/>
    </location>
</feature>
<comment type="caution">
    <text evidence="4">Lacks conserved residue(s) required for the propagation of feature annotation.</text>
</comment>
<dbReference type="GO" id="GO:0016298">
    <property type="term" value="F:lipase activity"/>
    <property type="evidence" value="ECO:0007669"/>
    <property type="project" value="UniProtKB-ARBA"/>
</dbReference>
<evidence type="ECO:0000256" key="5">
    <source>
        <dbReference type="RuleBase" id="RU361262"/>
    </source>
</evidence>
<dbReference type="GO" id="GO:0016042">
    <property type="term" value="P:lipid catabolic process"/>
    <property type="evidence" value="ECO:0007669"/>
    <property type="project" value="UniProtKB-UniRule"/>
</dbReference>
<dbReference type="PANTHER" id="PTHR14226">
    <property type="entry name" value="NEUROPATHY TARGET ESTERASE/SWISS CHEESE D.MELANOGASTER"/>
    <property type="match status" value="1"/>
</dbReference>
<keyword evidence="3 4" id="KW-0443">Lipid metabolism</keyword>
<gene>
    <name evidence="8" type="ORF">CROS1312_LOCUS524</name>
</gene>
<dbReference type="PROSITE" id="PS51635">
    <property type="entry name" value="PNPLA"/>
    <property type="match status" value="1"/>
</dbReference>
<feature type="compositionally biased region" description="Basic residues" evidence="6">
    <location>
        <begin position="64"/>
        <end position="76"/>
    </location>
</feature>
<evidence type="ECO:0000259" key="7">
    <source>
        <dbReference type="PROSITE" id="PS51635"/>
    </source>
</evidence>
<evidence type="ECO:0000313" key="8">
    <source>
        <dbReference type="EMBL" id="CAD9721258.1"/>
    </source>
</evidence>
<feature type="compositionally biased region" description="Low complexity" evidence="6">
    <location>
        <begin position="8"/>
        <end position="20"/>
    </location>
</feature>
<evidence type="ECO:0000256" key="6">
    <source>
        <dbReference type="SAM" id="MobiDB-lite"/>
    </source>
</evidence>
<feature type="domain" description="PNPLA" evidence="7">
    <location>
        <begin position="152"/>
        <end position="329"/>
    </location>
</feature>
<dbReference type="AlphaFoldDB" id="A0A7S2T7J1"/>
<dbReference type="Pfam" id="PF01734">
    <property type="entry name" value="Patatin"/>
    <property type="match status" value="1"/>
</dbReference>
<organism evidence="8">
    <name type="scientific">Chloropicon roscoffensis</name>
    <dbReference type="NCBI Taxonomy" id="1461544"/>
    <lineage>
        <taxon>Eukaryota</taxon>
        <taxon>Viridiplantae</taxon>
        <taxon>Chlorophyta</taxon>
        <taxon>Chloropicophyceae</taxon>
        <taxon>Chloropicales</taxon>
        <taxon>Chloropicaceae</taxon>
        <taxon>Chloropicon</taxon>
    </lineage>
</organism>
<comment type="similarity">
    <text evidence="5">Belongs to the patatin family.</text>
</comment>
<reference evidence="8" key="1">
    <citation type="submission" date="2021-01" db="EMBL/GenBank/DDBJ databases">
        <authorList>
            <person name="Corre E."/>
            <person name="Pelletier E."/>
            <person name="Niang G."/>
            <person name="Scheremetjew M."/>
            <person name="Finn R."/>
            <person name="Kale V."/>
            <person name="Holt S."/>
            <person name="Cochrane G."/>
            <person name="Meng A."/>
            <person name="Brown T."/>
            <person name="Cohen L."/>
        </authorList>
    </citation>
    <scope>NUCLEOTIDE SEQUENCE</scope>
    <source>
        <strain evidence="8">RCC2335</strain>
    </source>
</reference>
<feature type="compositionally biased region" description="Low complexity" evidence="6">
    <location>
        <begin position="86"/>
        <end position="102"/>
    </location>
</feature>
<proteinExistence type="inferred from homology"/>
<protein>
    <recommendedName>
        <fullName evidence="5">Patatin</fullName>
        <ecNumber evidence="5">3.1.1.-</ecNumber>
    </recommendedName>
</protein>
<accession>A0A7S2T7J1</accession>
<sequence length="458" mass="51308">MLQRLRRSVSLSRTRSSSLVFPGQKMAGPTRGVHAARTWAAWGATKVLTRAESNQSSKKASTSSRHHHRHNHKKTNKEKSAFLRGTASAASHSTTTTTTTTTRGPLTDRTKWDLWDPLEPITPERSELHPVLDLIRERHNRGRKDDGFKLGLVVEGGGMRGITSAGMLVELEKKGLQGVFDAVYGSSAGAINLTFFLSRDKTGADIYTNHIANKDFISLSRLIRRKTSKRKPVLDISFLLDHVMETVLPLDWDKVVKSPTPLKVVASHLDGEGGSRPVLLENFRDKHDLKECLRASACVPGIAGGPIKHRGLNLVDAMVHEPIPIWSAVDDGCTHVLTLSTKPRHEGMRRSVAMKRNFIRDWFMSPGYLDRNIYKEVERTARGSYSTEELLGRESEVEVREGFGAEVYTLFPDEQPVGSMCRKVNKLWEARQQGHDKIDELFKELFAEYPSPSLFPVD</sequence>